<proteinExistence type="predicted"/>
<dbReference type="Proteomes" id="UP001189429">
    <property type="component" value="Unassembled WGS sequence"/>
</dbReference>
<keyword evidence="2" id="KW-1185">Reference proteome</keyword>
<evidence type="ECO:0000313" key="1">
    <source>
        <dbReference type="EMBL" id="CAK0876816.1"/>
    </source>
</evidence>
<name>A0ABN9VTG9_9DINO</name>
<organism evidence="1 2">
    <name type="scientific">Prorocentrum cordatum</name>
    <dbReference type="NCBI Taxonomy" id="2364126"/>
    <lineage>
        <taxon>Eukaryota</taxon>
        <taxon>Sar</taxon>
        <taxon>Alveolata</taxon>
        <taxon>Dinophyceae</taxon>
        <taxon>Prorocentrales</taxon>
        <taxon>Prorocentraceae</taxon>
        <taxon>Prorocentrum</taxon>
    </lineage>
</organism>
<sequence>MWRARRDIKLDLRDVGPPWVRDRARVDFERVCWAEWATKTEQAPEVSVGVVPRVPAGYWLEPTRASFAAAAARAGRELTPFAPACLRSPMVGGQRSQAPV</sequence>
<comment type="caution">
    <text evidence="1">The sequence shown here is derived from an EMBL/GenBank/DDBJ whole genome shotgun (WGS) entry which is preliminary data.</text>
</comment>
<accession>A0ABN9VTG9</accession>
<evidence type="ECO:0000313" key="2">
    <source>
        <dbReference type="Proteomes" id="UP001189429"/>
    </source>
</evidence>
<reference evidence="1" key="1">
    <citation type="submission" date="2023-10" db="EMBL/GenBank/DDBJ databases">
        <authorList>
            <person name="Chen Y."/>
            <person name="Shah S."/>
            <person name="Dougan E. K."/>
            <person name="Thang M."/>
            <person name="Chan C."/>
        </authorList>
    </citation>
    <scope>NUCLEOTIDE SEQUENCE [LARGE SCALE GENOMIC DNA]</scope>
</reference>
<dbReference type="EMBL" id="CAUYUJ010017668">
    <property type="protein sequence ID" value="CAK0876816.1"/>
    <property type="molecule type" value="Genomic_DNA"/>
</dbReference>
<gene>
    <name evidence="1" type="ORF">PCOR1329_LOCUS61033</name>
</gene>
<protein>
    <submittedName>
        <fullName evidence="1">Uncharacterized protein</fullName>
    </submittedName>
</protein>